<name>A0A139ATZ5_GONPJ</name>
<keyword evidence="4" id="KW-0472">Membrane</keyword>
<dbReference type="OrthoDB" id="244190at2759"/>
<dbReference type="Gene3D" id="1.20.5.110">
    <property type="match status" value="1"/>
</dbReference>
<dbReference type="Proteomes" id="UP000070544">
    <property type="component" value="Unassembled WGS sequence"/>
</dbReference>
<evidence type="ECO:0000313" key="6">
    <source>
        <dbReference type="EMBL" id="KXS20174.1"/>
    </source>
</evidence>
<dbReference type="SMART" id="SM00397">
    <property type="entry name" value="t_SNARE"/>
    <property type="match status" value="1"/>
</dbReference>
<evidence type="ECO:0000256" key="4">
    <source>
        <dbReference type="SAM" id="Phobius"/>
    </source>
</evidence>
<accession>A0A139ATZ5</accession>
<dbReference type="CDD" id="cd15856">
    <property type="entry name" value="SNARE_SNAP29C"/>
    <property type="match status" value="1"/>
</dbReference>
<dbReference type="InterPro" id="IPR010989">
    <property type="entry name" value="SNARE"/>
</dbReference>
<keyword evidence="7" id="KW-1185">Reference proteome</keyword>
<dbReference type="PANTHER" id="PTHR19305:SF9">
    <property type="entry name" value="SYNAPTOSOMAL-ASSOCIATED PROTEIN 29"/>
    <property type="match status" value="1"/>
</dbReference>
<dbReference type="EMBL" id="KQ965736">
    <property type="protein sequence ID" value="KXS20174.1"/>
    <property type="molecule type" value="Genomic_DNA"/>
</dbReference>
<keyword evidence="4" id="KW-1133">Transmembrane helix</keyword>
<evidence type="ECO:0000256" key="3">
    <source>
        <dbReference type="SAM" id="MobiDB-lite"/>
    </source>
</evidence>
<feature type="coiled-coil region" evidence="2">
    <location>
        <begin position="229"/>
        <end position="263"/>
    </location>
</feature>
<keyword evidence="2" id="KW-0175">Coiled coil</keyword>
<dbReference type="GO" id="GO:0016192">
    <property type="term" value="P:vesicle-mediated transport"/>
    <property type="evidence" value="ECO:0007669"/>
    <property type="project" value="InterPro"/>
</dbReference>
<comment type="similarity">
    <text evidence="1">Belongs to the SNAP-25 family.</text>
</comment>
<protein>
    <recommendedName>
        <fullName evidence="5">t-SNARE coiled-coil homology domain-containing protein</fullName>
    </recommendedName>
</protein>
<reference evidence="6 7" key="1">
    <citation type="journal article" date="2015" name="Genome Biol. Evol.">
        <title>Phylogenomic analyses indicate that early fungi evolved digesting cell walls of algal ancestors of land plants.</title>
        <authorList>
            <person name="Chang Y."/>
            <person name="Wang S."/>
            <person name="Sekimoto S."/>
            <person name="Aerts A.L."/>
            <person name="Choi C."/>
            <person name="Clum A."/>
            <person name="LaButti K.M."/>
            <person name="Lindquist E.A."/>
            <person name="Yee Ngan C."/>
            <person name="Ohm R.A."/>
            <person name="Salamov A.A."/>
            <person name="Grigoriev I.V."/>
            <person name="Spatafora J.W."/>
            <person name="Berbee M.L."/>
        </authorList>
    </citation>
    <scope>NUCLEOTIDE SEQUENCE [LARGE SCALE GENOMIC DNA]</scope>
    <source>
        <strain evidence="6 7">JEL478</strain>
    </source>
</reference>
<feature type="region of interest" description="Disordered" evidence="3">
    <location>
        <begin position="149"/>
        <end position="183"/>
    </location>
</feature>
<gene>
    <name evidence="6" type="ORF">M427DRAFT_94601</name>
</gene>
<keyword evidence="4" id="KW-0812">Transmembrane</keyword>
<organism evidence="6 7">
    <name type="scientific">Gonapodya prolifera (strain JEL478)</name>
    <name type="common">Monoblepharis prolifera</name>
    <dbReference type="NCBI Taxonomy" id="1344416"/>
    <lineage>
        <taxon>Eukaryota</taxon>
        <taxon>Fungi</taxon>
        <taxon>Fungi incertae sedis</taxon>
        <taxon>Chytridiomycota</taxon>
        <taxon>Chytridiomycota incertae sedis</taxon>
        <taxon>Monoblepharidomycetes</taxon>
        <taxon>Monoblepharidales</taxon>
        <taxon>Gonapodyaceae</taxon>
        <taxon>Gonapodya</taxon>
    </lineage>
</organism>
<dbReference type="PANTHER" id="PTHR19305">
    <property type="entry name" value="SYNAPTOSOMAL ASSOCIATED PROTEIN"/>
    <property type="match status" value="1"/>
</dbReference>
<dbReference type="AlphaFoldDB" id="A0A139ATZ5"/>
<feature type="transmembrane region" description="Helical" evidence="4">
    <location>
        <begin position="270"/>
        <end position="291"/>
    </location>
</feature>
<evidence type="ECO:0000313" key="7">
    <source>
        <dbReference type="Proteomes" id="UP000070544"/>
    </source>
</evidence>
<evidence type="ECO:0000259" key="5">
    <source>
        <dbReference type="PROSITE" id="PS50192"/>
    </source>
</evidence>
<dbReference type="STRING" id="1344416.A0A139ATZ5"/>
<dbReference type="SUPFAM" id="SSF47661">
    <property type="entry name" value="t-snare proteins"/>
    <property type="match status" value="1"/>
</dbReference>
<feature type="domain" description="T-SNARE coiled-coil homology" evidence="5">
    <location>
        <begin position="205"/>
        <end position="260"/>
    </location>
</feature>
<proteinExistence type="inferred from homology"/>
<dbReference type="GO" id="GO:0005886">
    <property type="term" value="C:plasma membrane"/>
    <property type="evidence" value="ECO:0007669"/>
    <property type="project" value="TreeGrafter"/>
</dbReference>
<sequence length="292" mass="32497">MTSFRDAVRRLQIIYDECVPKEEKNEGEKGGDEFSKLKKKVHQDVKTVRQQLREREELLSLKGTSPETAEASYRVRVAIKAIKEDATRMRDIASKEERKKDAAAQQRASERKEIVDLVFKHIEECETLEKKRFNDKVSGERVTLMTGAGAGAITGGSRIPASGSTGPAGDGNGGPRSDPFLDSDLPDIDVAEDLKMIQANNALIDKELDQMQVGITVLKNMAQGMGEELDKQNEMLDTIDTKVDKANEKLDNINVKMKNTLDKVMKGDRFMLNCVMLCILLSLAAFVASRFT</sequence>
<dbReference type="PROSITE" id="PS50192">
    <property type="entry name" value="T_SNARE"/>
    <property type="match status" value="1"/>
</dbReference>
<dbReference type="InterPro" id="IPR000727">
    <property type="entry name" value="T_SNARE_dom"/>
</dbReference>
<evidence type="ECO:0000256" key="2">
    <source>
        <dbReference type="SAM" id="Coils"/>
    </source>
</evidence>
<dbReference type="SUPFAM" id="SSF58038">
    <property type="entry name" value="SNARE fusion complex"/>
    <property type="match status" value="1"/>
</dbReference>
<dbReference type="OMA" id="TTWCCRI"/>
<evidence type="ECO:0000256" key="1">
    <source>
        <dbReference type="ARBA" id="ARBA00009480"/>
    </source>
</evidence>